<sequence length="459" mass="52108">MEELSTGRKVVQQEAGGGSGGGNVPEVADENRSLSIVIQQDDLFCSSGGESENNKLQKPKIQKVPHKLRKIESNKECYDPLVVSIGPYHHGKPELEAMEKLKSVWAQQYAKHSQDTIAVLLNEVVEMVSDARNCYLEGSTDGFDDAAFAKMMFLDGCFVLHFIYCIVDEKQKDLKIKSHDTALVRRDLFLLENQVPFQVLEALMSFRFKENEGEQMIKRFIMRSRKEPVQEERGVLNQPLHLLELVRAQFIDFNAVNEVHGCYLTGEWYAHRSAKDFKAAGIHFMPSKTTRLTDINFESKGTFGQMTLPRTKIDDTTKSFLLNLVAYEACPDSPDDFGVTSYVCFMDTLIDHAEDVKVLRRKGILLNCLGSDQQVADLFNEITKDLVPSPHAFKTVKSRIELHHSNSMNIWMAEWRQTYLRSPWTVIAFTAAILALFLTVIQTVLGAFQTYFAAYPLKE</sequence>
<dbReference type="AlphaFoldDB" id="A0A5B6ZF54"/>
<dbReference type="Pfam" id="PF03140">
    <property type="entry name" value="DUF247"/>
    <property type="match status" value="1"/>
</dbReference>
<dbReference type="PANTHER" id="PTHR31170:SF25">
    <property type="entry name" value="BNAA09G04570D PROTEIN"/>
    <property type="match status" value="1"/>
</dbReference>
<keyword evidence="2" id="KW-0812">Transmembrane</keyword>
<protein>
    <submittedName>
        <fullName evidence="3">Uncharacterized protein</fullName>
    </submittedName>
</protein>
<evidence type="ECO:0000256" key="1">
    <source>
        <dbReference type="SAM" id="MobiDB-lite"/>
    </source>
</evidence>
<evidence type="ECO:0000313" key="3">
    <source>
        <dbReference type="EMBL" id="MPA42729.1"/>
    </source>
</evidence>
<keyword evidence="2" id="KW-0472">Membrane</keyword>
<accession>A0A5B6ZF54</accession>
<evidence type="ECO:0000256" key="2">
    <source>
        <dbReference type="SAM" id="Phobius"/>
    </source>
</evidence>
<organism evidence="3">
    <name type="scientific">Davidia involucrata</name>
    <name type="common">Dove tree</name>
    <dbReference type="NCBI Taxonomy" id="16924"/>
    <lineage>
        <taxon>Eukaryota</taxon>
        <taxon>Viridiplantae</taxon>
        <taxon>Streptophyta</taxon>
        <taxon>Embryophyta</taxon>
        <taxon>Tracheophyta</taxon>
        <taxon>Spermatophyta</taxon>
        <taxon>Magnoliopsida</taxon>
        <taxon>eudicotyledons</taxon>
        <taxon>Gunneridae</taxon>
        <taxon>Pentapetalae</taxon>
        <taxon>asterids</taxon>
        <taxon>Cornales</taxon>
        <taxon>Nyssaceae</taxon>
        <taxon>Davidia</taxon>
    </lineage>
</organism>
<gene>
    <name evidence="3" type="ORF">Din_012170</name>
</gene>
<keyword evidence="2" id="KW-1133">Transmembrane helix</keyword>
<reference evidence="3" key="1">
    <citation type="submission" date="2019-08" db="EMBL/GenBank/DDBJ databases">
        <title>Reference gene set and small RNA set construction with multiple tissues from Davidia involucrata Baill.</title>
        <authorList>
            <person name="Yang H."/>
            <person name="Zhou C."/>
            <person name="Li G."/>
            <person name="Wang J."/>
            <person name="Gao P."/>
            <person name="Wang M."/>
            <person name="Wang R."/>
            <person name="Zhao Y."/>
        </authorList>
    </citation>
    <scope>NUCLEOTIDE SEQUENCE</scope>
    <source>
        <tissue evidence="3">Mixed with DoveR01_LX</tissue>
    </source>
</reference>
<feature type="region of interest" description="Disordered" evidence="1">
    <location>
        <begin position="1"/>
        <end position="31"/>
    </location>
</feature>
<name>A0A5B6ZF54_DAVIN</name>
<dbReference type="PANTHER" id="PTHR31170">
    <property type="entry name" value="BNAC04G53230D PROTEIN"/>
    <property type="match status" value="1"/>
</dbReference>
<dbReference type="EMBL" id="GHES01012170">
    <property type="protein sequence ID" value="MPA42729.1"/>
    <property type="molecule type" value="Transcribed_RNA"/>
</dbReference>
<dbReference type="InterPro" id="IPR004158">
    <property type="entry name" value="DUF247_pln"/>
</dbReference>
<proteinExistence type="predicted"/>
<feature type="transmembrane region" description="Helical" evidence="2">
    <location>
        <begin position="426"/>
        <end position="452"/>
    </location>
</feature>